<comment type="caution">
    <text evidence="1">The sequence shown here is derived from an EMBL/GenBank/DDBJ whole genome shotgun (WGS) entry which is preliminary data.</text>
</comment>
<sequence>MSIRDFFAGVQKTEVKALVQDPGYGDLEKHVLGSMGVQVSDHPIRGFLEVDSETVVVSIAPQIPVKQIITDISSPALIIWDAASGLFEDPDGPSNQSWREIGKSPYDQTGPSWCPRPLLLELDPDTLRAIRSDYTSSRVEGRLEYEYKSYPLSGDWSPAVSSHLQLEMFVRKEE</sequence>
<evidence type="ECO:0000313" key="1">
    <source>
        <dbReference type="EMBL" id="KAK3299602.1"/>
    </source>
</evidence>
<dbReference type="GeneID" id="87840260"/>
<proteinExistence type="predicted"/>
<dbReference type="Proteomes" id="UP001278766">
    <property type="component" value="Unassembled WGS sequence"/>
</dbReference>
<gene>
    <name evidence="1" type="ORF">B0H64DRAFT_389125</name>
</gene>
<protein>
    <submittedName>
        <fullName evidence="1">Uncharacterized protein</fullName>
    </submittedName>
</protein>
<reference evidence="1" key="2">
    <citation type="submission" date="2023-06" db="EMBL/GenBank/DDBJ databases">
        <authorList>
            <consortium name="Lawrence Berkeley National Laboratory"/>
            <person name="Haridas S."/>
            <person name="Hensen N."/>
            <person name="Bonometti L."/>
            <person name="Westerberg I."/>
            <person name="Brannstrom I.O."/>
            <person name="Guillou S."/>
            <person name="Cros-Aarteil S."/>
            <person name="Calhoun S."/>
            <person name="Kuo A."/>
            <person name="Mondo S."/>
            <person name="Pangilinan J."/>
            <person name="Riley R."/>
            <person name="Labutti K."/>
            <person name="Andreopoulos B."/>
            <person name="Lipzen A."/>
            <person name="Chen C."/>
            <person name="Yanf M."/>
            <person name="Daum C."/>
            <person name="Ng V."/>
            <person name="Clum A."/>
            <person name="Steindorff A."/>
            <person name="Ohm R."/>
            <person name="Martin F."/>
            <person name="Silar P."/>
            <person name="Natvig D."/>
            <person name="Lalanne C."/>
            <person name="Gautier V."/>
            <person name="Ament-Velasquez S.L."/>
            <person name="Kruys A."/>
            <person name="Hutchinson M.I."/>
            <person name="Powell A.J."/>
            <person name="Barry K."/>
            <person name="Miller A.N."/>
            <person name="Grigoriev I.V."/>
            <person name="Debuchy R."/>
            <person name="Gladieux P."/>
            <person name="Thoren M.H."/>
            <person name="Johannesson H."/>
        </authorList>
    </citation>
    <scope>NUCLEOTIDE SEQUENCE</scope>
    <source>
        <strain evidence="1">CBS 168.71</strain>
    </source>
</reference>
<dbReference type="AlphaFoldDB" id="A0AAE0HN46"/>
<name>A0AAE0HN46_9PEZI</name>
<dbReference type="PANTHER" id="PTHR42080:SF3">
    <property type="entry name" value="SRR1-LIKE DOMAIN-CONTAINING PROTEIN"/>
    <property type="match status" value="1"/>
</dbReference>
<dbReference type="RefSeq" id="XP_062663116.1">
    <property type="nucleotide sequence ID" value="XM_062803312.1"/>
</dbReference>
<organism evidence="1 2">
    <name type="scientific">Chaetomium fimeti</name>
    <dbReference type="NCBI Taxonomy" id="1854472"/>
    <lineage>
        <taxon>Eukaryota</taxon>
        <taxon>Fungi</taxon>
        <taxon>Dikarya</taxon>
        <taxon>Ascomycota</taxon>
        <taxon>Pezizomycotina</taxon>
        <taxon>Sordariomycetes</taxon>
        <taxon>Sordariomycetidae</taxon>
        <taxon>Sordariales</taxon>
        <taxon>Chaetomiaceae</taxon>
        <taxon>Chaetomium</taxon>
    </lineage>
</organism>
<evidence type="ECO:0000313" key="2">
    <source>
        <dbReference type="Proteomes" id="UP001278766"/>
    </source>
</evidence>
<accession>A0AAE0HN46</accession>
<reference evidence="1" key="1">
    <citation type="journal article" date="2023" name="Mol. Phylogenet. Evol.">
        <title>Genome-scale phylogeny and comparative genomics of the fungal order Sordariales.</title>
        <authorList>
            <person name="Hensen N."/>
            <person name="Bonometti L."/>
            <person name="Westerberg I."/>
            <person name="Brannstrom I.O."/>
            <person name="Guillou S."/>
            <person name="Cros-Aarteil S."/>
            <person name="Calhoun S."/>
            <person name="Haridas S."/>
            <person name="Kuo A."/>
            <person name="Mondo S."/>
            <person name="Pangilinan J."/>
            <person name="Riley R."/>
            <person name="LaButti K."/>
            <person name="Andreopoulos B."/>
            <person name="Lipzen A."/>
            <person name="Chen C."/>
            <person name="Yan M."/>
            <person name="Daum C."/>
            <person name="Ng V."/>
            <person name="Clum A."/>
            <person name="Steindorff A."/>
            <person name="Ohm R.A."/>
            <person name="Martin F."/>
            <person name="Silar P."/>
            <person name="Natvig D.O."/>
            <person name="Lalanne C."/>
            <person name="Gautier V."/>
            <person name="Ament-Velasquez S.L."/>
            <person name="Kruys A."/>
            <person name="Hutchinson M.I."/>
            <person name="Powell A.J."/>
            <person name="Barry K."/>
            <person name="Miller A.N."/>
            <person name="Grigoriev I.V."/>
            <person name="Debuchy R."/>
            <person name="Gladieux P."/>
            <person name="Hiltunen Thoren M."/>
            <person name="Johannesson H."/>
        </authorList>
    </citation>
    <scope>NUCLEOTIDE SEQUENCE</scope>
    <source>
        <strain evidence="1">CBS 168.71</strain>
    </source>
</reference>
<keyword evidence="2" id="KW-1185">Reference proteome</keyword>
<dbReference type="EMBL" id="JAUEPN010000002">
    <property type="protein sequence ID" value="KAK3299602.1"/>
    <property type="molecule type" value="Genomic_DNA"/>
</dbReference>
<dbReference type="PANTHER" id="PTHR42080">
    <property type="entry name" value="SRR1 DOMAIN-CONTAINING PROTEIN"/>
    <property type="match status" value="1"/>
</dbReference>